<name>A0AAV9N869_9EURO</name>
<dbReference type="Pfam" id="PF06764">
    <property type="entry name" value="DUF1223"/>
    <property type="match status" value="1"/>
</dbReference>
<evidence type="ECO:0000313" key="2">
    <source>
        <dbReference type="Proteomes" id="UP001358417"/>
    </source>
</evidence>
<dbReference type="Proteomes" id="UP001358417">
    <property type="component" value="Unassembled WGS sequence"/>
</dbReference>
<gene>
    <name evidence="1" type="ORF">LTR84_003270</name>
</gene>
<comment type="caution">
    <text evidence="1">The sequence shown here is derived from an EMBL/GenBank/DDBJ whole genome shotgun (WGS) entry which is preliminary data.</text>
</comment>
<dbReference type="SUPFAM" id="SSF52833">
    <property type="entry name" value="Thioredoxin-like"/>
    <property type="match status" value="1"/>
</dbReference>
<evidence type="ECO:0000313" key="1">
    <source>
        <dbReference type="EMBL" id="KAK5051618.1"/>
    </source>
</evidence>
<evidence type="ECO:0008006" key="3">
    <source>
        <dbReference type="Google" id="ProtNLM"/>
    </source>
</evidence>
<dbReference type="RefSeq" id="XP_064705845.1">
    <property type="nucleotide sequence ID" value="XM_064846865.1"/>
</dbReference>
<keyword evidence="2" id="KW-1185">Reference proteome</keyword>
<dbReference type="InterPro" id="IPR010634">
    <property type="entry name" value="DUF1223"/>
</dbReference>
<dbReference type="AlphaFoldDB" id="A0AAV9N869"/>
<dbReference type="PANTHER" id="PTHR36057:SF1">
    <property type="entry name" value="LIPOPROTEIN LIPID ATTACHMENT SITE-LIKE PROTEIN, PUTATIVE (DUF1223)-RELATED"/>
    <property type="match status" value="1"/>
</dbReference>
<accession>A0AAV9N869</accession>
<organism evidence="1 2">
    <name type="scientific">Exophiala bonariae</name>
    <dbReference type="NCBI Taxonomy" id="1690606"/>
    <lineage>
        <taxon>Eukaryota</taxon>
        <taxon>Fungi</taxon>
        <taxon>Dikarya</taxon>
        <taxon>Ascomycota</taxon>
        <taxon>Pezizomycotina</taxon>
        <taxon>Eurotiomycetes</taxon>
        <taxon>Chaetothyriomycetidae</taxon>
        <taxon>Chaetothyriales</taxon>
        <taxon>Herpotrichiellaceae</taxon>
        <taxon>Exophiala</taxon>
    </lineage>
</organism>
<dbReference type="PANTHER" id="PTHR36057">
    <property type="match status" value="1"/>
</dbReference>
<dbReference type="InterPro" id="IPR036249">
    <property type="entry name" value="Thioredoxin-like_sf"/>
</dbReference>
<reference evidence="1 2" key="1">
    <citation type="submission" date="2023-08" db="EMBL/GenBank/DDBJ databases">
        <title>Black Yeasts Isolated from many extreme environments.</title>
        <authorList>
            <person name="Coleine C."/>
            <person name="Stajich J.E."/>
            <person name="Selbmann L."/>
        </authorList>
    </citation>
    <scope>NUCLEOTIDE SEQUENCE [LARGE SCALE GENOMIC DNA]</scope>
    <source>
        <strain evidence="1 2">CCFEE 5792</strain>
    </source>
</reference>
<dbReference type="EMBL" id="JAVRRD010000015">
    <property type="protein sequence ID" value="KAK5051618.1"/>
    <property type="molecule type" value="Genomic_DNA"/>
</dbReference>
<sequence>MNTIIRFFRPQHAGNEANTRDTKDASLHSIEGNHPKITLLEFFQSQSCDSCPPANETLINLVSTPDADTSYLLLTYHVTYWNHLSWRDTFSYQAFDGRQREYMRKRKNPQGLYTPMLIVNGRSIGVGNTKEAVSKLIREGQGSTNPIGDKATPSRGRVYLSVETNQYGEKVVTVDATAVSSETGDGDLHVLVIRYLRSPADVLVTRGENAGRTLRHRNVVTGVTRIGYLQRECFKPYILPPNEKVGTEGRVVVVQDGAGGEIMDVVVV</sequence>
<protein>
    <recommendedName>
        <fullName evidence="3">DUF1223 domain-containing protein</fullName>
    </recommendedName>
</protein>
<dbReference type="GeneID" id="89971464"/>
<proteinExistence type="predicted"/>